<feature type="transmembrane region" description="Helical" evidence="1">
    <location>
        <begin position="81"/>
        <end position="101"/>
    </location>
</feature>
<protein>
    <submittedName>
        <fullName evidence="2">Uncharacterized protein</fullName>
    </submittedName>
</protein>
<reference evidence="2 3" key="1">
    <citation type="submission" date="2018-02" db="EMBL/GenBank/DDBJ databases">
        <title>The genomes of Aspergillus section Nigri reveals drivers in fungal speciation.</title>
        <authorList>
            <consortium name="DOE Joint Genome Institute"/>
            <person name="Vesth T.C."/>
            <person name="Nybo J."/>
            <person name="Theobald S."/>
            <person name="Brandl J."/>
            <person name="Frisvad J.C."/>
            <person name="Nielsen K.F."/>
            <person name="Lyhne E.K."/>
            <person name="Kogle M.E."/>
            <person name="Kuo A."/>
            <person name="Riley R."/>
            <person name="Clum A."/>
            <person name="Nolan M."/>
            <person name="Lipzen A."/>
            <person name="Salamov A."/>
            <person name="Henrissat B."/>
            <person name="Wiebenga A."/>
            <person name="De vries R.P."/>
            <person name="Grigoriev I.V."/>
            <person name="Mortensen U.H."/>
            <person name="Andersen M.R."/>
            <person name="Baker S.E."/>
        </authorList>
    </citation>
    <scope>NUCLEOTIDE SEQUENCE [LARGE SCALE GENOMIC DNA]</scope>
    <source>
        <strain evidence="2 3">CBS 313.89</strain>
    </source>
</reference>
<dbReference type="GeneID" id="63858064"/>
<organism evidence="2 3">
    <name type="scientific">Aspergillus fijiensis CBS 313.89</name>
    <dbReference type="NCBI Taxonomy" id="1448319"/>
    <lineage>
        <taxon>Eukaryota</taxon>
        <taxon>Fungi</taxon>
        <taxon>Dikarya</taxon>
        <taxon>Ascomycota</taxon>
        <taxon>Pezizomycotina</taxon>
        <taxon>Eurotiomycetes</taxon>
        <taxon>Eurotiomycetidae</taxon>
        <taxon>Eurotiales</taxon>
        <taxon>Aspergillaceae</taxon>
        <taxon>Aspergillus</taxon>
    </lineage>
</organism>
<evidence type="ECO:0000313" key="2">
    <source>
        <dbReference type="EMBL" id="RAK79749.1"/>
    </source>
</evidence>
<feature type="transmembrane region" description="Helical" evidence="1">
    <location>
        <begin position="55"/>
        <end position="74"/>
    </location>
</feature>
<evidence type="ECO:0000313" key="3">
    <source>
        <dbReference type="Proteomes" id="UP000249789"/>
    </source>
</evidence>
<name>A0A8G1RV08_9EURO</name>
<dbReference type="VEuPathDB" id="FungiDB:BO72DRAFT_35780"/>
<proteinExistence type="predicted"/>
<keyword evidence="1" id="KW-0812">Transmembrane</keyword>
<evidence type="ECO:0000256" key="1">
    <source>
        <dbReference type="SAM" id="Phobius"/>
    </source>
</evidence>
<dbReference type="EMBL" id="KZ824632">
    <property type="protein sequence ID" value="RAK79749.1"/>
    <property type="molecule type" value="Genomic_DNA"/>
</dbReference>
<dbReference type="AlphaFoldDB" id="A0A8G1RV08"/>
<keyword evidence="1" id="KW-0472">Membrane</keyword>
<dbReference type="Proteomes" id="UP000249789">
    <property type="component" value="Unassembled WGS sequence"/>
</dbReference>
<sequence>MPPSFSSKTQLNHGPLLTLRAVSLSLPLAFSVFSSTTSPPPPKRIPFSLKLVNPLSFFSATLSTLNIISYGFVAKAPFVPLARLAFFLLSAYHIVLLFVPVDGPVNYALLSYYLSTWLNRSPLSIPIQSILFRASSCCHFFPPNKFIHPPRFPIPAS</sequence>
<keyword evidence="3" id="KW-1185">Reference proteome</keyword>
<gene>
    <name evidence="2" type="ORF">BO72DRAFT_35780</name>
</gene>
<keyword evidence="1" id="KW-1133">Transmembrane helix</keyword>
<accession>A0A8G1RV08</accession>
<dbReference type="RefSeq" id="XP_040803759.1">
    <property type="nucleotide sequence ID" value="XM_040940731.1"/>
</dbReference>